<name>A0A498Q0X1_9MYCO</name>
<sequence length="68" mass="6957">MLSEMLAAMGTAAGAGGTDAYVPQPMAPIRFGRHKVRAVPRAAATTTGRTLSIAASRTACLAAVRNGW</sequence>
<dbReference type="Proteomes" id="UP000273307">
    <property type="component" value="Unassembled WGS sequence"/>
</dbReference>
<accession>A0A498Q0X1</accession>
<reference evidence="1 2" key="1">
    <citation type="submission" date="2018-09" db="EMBL/GenBank/DDBJ databases">
        <authorList>
            <person name="Tagini F."/>
        </authorList>
    </citation>
    <scope>NUCLEOTIDE SEQUENCE [LARGE SCALE GENOMIC DNA]</scope>
    <source>
        <strain evidence="1 2">MK136</strain>
    </source>
</reference>
<proteinExistence type="predicted"/>
<organism evidence="1 2">
    <name type="scientific">Mycobacterium attenuatum</name>
    <dbReference type="NCBI Taxonomy" id="2341086"/>
    <lineage>
        <taxon>Bacteria</taxon>
        <taxon>Bacillati</taxon>
        <taxon>Actinomycetota</taxon>
        <taxon>Actinomycetes</taxon>
        <taxon>Mycobacteriales</taxon>
        <taxon>Mycobacteriaceae</taxon>
        <taxon>Mycobacterium</taxon>
    </lineage>
</organism>
<keyword evidence="2" id="KW-1185">Reference proteome</keyword>
<protein>
    <submittedName>
        <fullName evidence="1">Uncharacterized protein</fullName>
    </submittedName>
</protein>
<dbReference type="AlphaFoldDB" id="A0A498Q0X1"/>
<dbReference type="EMBL" id="UPHP01000065">
    <property type="protein sequence ID" value="VBA38971.1"/>
    <property type="molecule type" value="Genomic_DNA"/>
</dbReference>
<evidence type="ECO:0000313" key="1">
    <source>
        <dbReference type="EMBL" id="VBA38971.1"/>
    </source>
</evidence>
<gene>
    <name evidence="1" type="ORF">LAUMK136_02726</name>
</gene>
<evidence type="ECO:0000313" key="2">
    <source>
        <dbReference type="Proteomes" id="UP000273307"/>
    </source>
</evidence>